<accession>A0A645HPQ9</accession>
<dbReference type="EMBL" id="VSSQ01091955">
    <property type="protein sequence ID" value="MPN37353.1"/>
    <property type="molecule type" value="Genomic_DNA"/>
</dbReference>
<proteinExistence type="predicted"/>
<protein>
    <submittedName>
        <fullName evidence="2">Uncharacterized protein</fullName>
    </submittedName>
</protein>
<comment type="caution">
    <text evidence="2">The sequence shown here is derived from an EMBL/GenBank/DDBJ whole genome shotgun (WGS) entry which is preliminary data.</text>
</comment>
<sequence length="148" mass="16463">MNVENFSTPARKDQNAPQKDRTAERALCSASGHITLGYFIDRLAETLVLSEQGRPCGMCAIGRCDSQVSGMTCLNGVAAWLTEQAKTFDLDAAEREKAYFSYLDSLSEAQLHDAVSLMEYRFPHFKMSVNGAQTIIAEWQARKGYDLL</sequence>
<feature type="region of interest" description="Disordered" evidence="1">
    <location>
        <begin position="1"/>
        <end position="23"/>
    </location>
</feature>
<gene>
    <name evidence="2" type="ORF">SDC9_184870</name>
</gene>
<evidence type="ECO:0000313" key="2">
    <source>
        <dbReference type="EMBL" id="MPN37353.1"/>
    </source>
</evidence>
<dbReference type="AlphaFoldDB" id="A0A645HPQ9"/>
<evidence type="ECO:0000256" key="1">
    <source>
        <dbReference type="SAM" id="MobiDB-lite"/>
    </source>
</evidence>
<organism evidence="2">
    <name type="scientific">bioreactor metagenome</name>
    <dbReference type="NCBI Taxonomy" id="1076179"/>
    <lineage>
        <taxon>unclassified sequences</taxon>
        <taxon>metagenomes</taxon>
        <taxon>ecological metagenomes</taxon>
    </lineage>
</organism>
<name>A0A645HPQ9_9ZZZZ</name>
<reference evidence="2" key="1">
    <citation type="submission" date="2019-08" db="EMBL/GenBank/DDBJ databases">
        <authorList>
            <person name="Kucharzyk K."/>
            <person name="Murdoch R.W."/>
            <person name="Higgins S."/>
            <person name="Loffler F."/>
        </authorList>
    </citation>
    <scope>NUCLEOTIDE SEQUENCE</scope>
</reference>
<feature type="compositionally biased region" description="Basic and acidic residues" evidence="1">
    <location>
        <begin position="10"/>
        <end position="23"/>
    </location>
</feature>